<dbReference type="Gene3D" id="1.10.510.10">
    <property type="entry name" value="Transferase(Phosphotransferase) domain 1"/>
    <property type="match status" value="1"/>
</dbReference>
<dbReference type="PANTHER" id="PTHR27001">
    <property type="entry name" value="OS01G0253100 PROTEIN"/>
    <property type="match status" value="1"/>
</dbReference>
<sequence length="488" mass="55626">MSSGLHIQKVLVIQDAFVDHSVNAIRWAIRGLSLQPRDKIKLLRVIQLKLHSSATITQREESIKKETDKKLGEDRNSDEMNNILQLATMQQIEFERAVEAGHSLKGAIVLAAKAFNATSVILDRKSKKDQKYFIDNLKCAILRVKRDQSVEYVRRPNAAESYYIAADRGQSSSHPPTHAGDQGEVIFQTSICSICMNPRPHMGPLREFTYSDLHYSTSGFSVRSGLPHTRKVFYRGVLSDGVQIFVRKHALGTITEMEFKSRVQMLGKVRHENVAMLLGSCSDGPEKLLVYEYVCNMTLNVHLTNRSRELTWERRMKIARGIAKGLEYLHSKSFYGSMRPNNVLLTHDYDPLLANFGLARNQYEDLNQSSETRVMKTFEYLAPEYEESGIDSSKTDVYSLGVVLLELITGRKTIEETEGKSFLRWARPLLKDKSYGELIDPVVLESHDLHQLFWMVRIAEKCINRDPGKRFSIHKLKIKHLNAVSNGI</sequence>
<feature type="domain" description="Protein kinase" evidence="3">
    <location>
        <begin position="215"/>
        <end position="483"/>
    </location>
</feature>
<dbReference type="GO" id="GO:0005524">
    <property type="term" value="F:ATP binding"/>
    <property type="evidence" value="ECO:0007669"/>
    <property type="project" value="UniProtKB-KW"/>
</dbReference>
<evidence type="ECO:0000259" key="3">
    <source>
        <dbReference type="PROSITE" id="PS50011"/>
    </source>
</evidence>
<name>A0AAF1AYV0_DAUCS</name>
<dbReference type="PANTHER" id="PTHR27001:SF790">
    <property type="entry name" value="PROTEIN KINASE DOMAIN-CONTAINING PROTEIN"/>
    <property type="match status" value="1"/>
</dbReference>
<gene>
    <name evidence="4" type="ORF">DCAR_0417503</name>
</gene>
<evidence type="ECO:0000256" key="2">
    <source>
        <dbReference type="ARBA" id="ARBA00022840"/>
    </source>
</evidence>
<reference evidence="4" key="1">
    <citation type="journal article" date="2016" name="Nat. Genet.">
        <title>A high-quality carrot genome assembly provides new insights into carotenoid accumulation and asterid genome evolution.</title>
        <authorList>
            <person name="Iorizzo M."/>
            <person name="Ellison S."/>
            <person name="Senalik D."/>
            <person name="Zeng P."/>
            <person name="Satapoomin P."/>
            <person name="Huang J."/>
            <person name="Bowman M."/>
            <person name="Iovene M."/>
            <person name="Sanseverino W."/>
            <person name="Cavagnaro P."/>
            <person name="Yildiz M."/>
            <person name="Macko-Podgorni A."/>
            <person name="Moranska E."/>
            <person name="Grzebelus E."/>
            <person name="Grzebelus D."/>
            <person name="Ashrafi H."/>
            <person name="Zheng Z."/>
            <person name="Cheng S."/>
            <person name="Spooner D."/>
            <person name="Van Deynze A."/>
            <person name="Simon P."/>
        </authorList>
    </citation>
    <scope>NUCLEOTIDE SEQUENCE</scope>
    <source>
        <tissue evidence="4">Leaf</tissue>
    </source>
</reference>
<keyword evidence="5" id="KW-1185">Reference proteome</keyword>
<dbReference type="InterPro" id="IPR001245">
    <property type="entry name" value="Ser-Thr/Tyr_kinase_cat_dom"/>
</dbReference>
<dbReference type="GO" id="GO:0005886">
    <property type="term" value="C:plasma membrane"/>
    <property type="evidence" value="ECO:0007669"/>
    <property type="project" value="TreeGrafter"/>
</dbReference>
<evidence type="ECO:0000256" key="1">
    <source>
        <dbReference type="ARBA" id="ARBA00022741"/>
    </source>
</evidence>
<dbReference type="Pfam" id="PF07714">
    <property type="entry name" value="PK_Tyr_Ser-Thr"/>
    <property type="match status" value="1"/>
</dbReference>
<dbReference type="EMBL" id="CP093346">
    <property type="protein sequence ID" value="WOG98162.1"/>
    <property type="molecule type" value="Genomic_DNA"/>
</dbReference>
<keyword evidence="1" id="KW-0547">Nucleotide-binding</keyword>
<dbReference type="GO" id="GO:0004672">
    <property type="term" value="F:protein kinase activity"/>
    <property type="evidence" value="ECO:0007669"/>
    <property type="project" value="InterPro"/>
</dbReference>
<protein>
    <recommendedName>
        <fullName evidence="3">Protein kinase domain-containing protein</fullName>
    </recommendedName>
</protein>
<accession>A0AAF1AYV0</accession>
<dbReference type="PROSITE" id="PS50011">
    <property type="entry name" value="PROTEIN_KINASE_DOM"/>
    <property type="match status" value="1"/>
</dbReference>
<reference evidence="4" key="2">
    <citation type="submission" date="2022-03" db="EMBL/GenBank/DDBJ databases">
        <title>Draft title - Genomic analysis of global carrot germplasm unveils the trajectory of domestication and the origin of high carotenoid orange carrot.</title>
        <authorList>
            <person name="Iorizzo M."/>
            <person name="Ellison S."/>
            <person name="Senalik D."/>
            <person name="Macko-Podgorni A."/>
            <person name="Grzebelus D."/>
            <person name="Bostan H."/>
            <person name="Rolling W."/>
            <person name="Curaba J."/>
            <person name="Simon P."/>
        </authorList>
    </citation>
    <scope>NUCLEOTIDE SEQUENCE</scope>
    <source>
        <tissue evidence="4">Leaf</tissue>
    </source>
</reference>
<dbReference type="SUPFAM" id="SSF56112">
    <property type="entry name" value="Protein kinase-like (PK-like)"/>
    <property type="match status" value="1"/>
</dbReference>
<dbReference type="Proteomes" id="UP000077755">
    <property type="component" value="Chromosome 4"/>
</dbReference>
<evidence type="ECO:0000313" key="5">
    <source>
        <dbReference type="Proteomes" id="UP000077755"/>
    </source>
</evidence>
<dbReference type="AlphaFoldDB" id="A0AAF1AYV0"/>
<dbReference type="Gene3D" id="3.30.200.20">
    <property type="entry name" value="Phosphorylase Kinase, domain 1"/>
    <property type="match status" value="1"/>
</dbReference>
<proteinExistence type="predicted"/>
<dbReference type="InterPro" id="IPR000719">
    <property type="entry name" value="Prot_kinase_dom"/>
</dbReference>
<organism evidence="4 5">
    <name type="scientific">Daucus carota subsp. sativus</name>
    <name type="common">Carrot</name>
    <dbReference type="NCBI Taxonomy" id="79200"/>
    <lineage>
        <taxon>Eukaryota</taxon>
        <taxon>Viridiplantae</taxon>
        <taxon>Streptophyta</taxon>
        <taxon>Embryophyta</taxon>
        <taxon>Tracheophyta</taxon>
        <taxon>Spermatophyta</taxon>
        <taxon>Magnoliopsida</taxon>
        <taxon>eudicotyledons</taxon>
        <taxon>Gunneridae</taxon>
        <taxon>Pentapetalae</taxon>
        <taxon>asterids</taxon>
        <taxon>campanulids</taxon>
        <taxon>Apiales</taxon>
        <taxon>Apiaceae</taxon>
        <taxon>Apioideae</taxon>
        <taxon>Scandiceae</taxon>
        <taxon>Daucinae</taxon>
        <taxon>Daucus</taxon>
        <taxon>Daucus sect. Daucus</taxon>
    </lineage>
</organism>
<dbReference type="InterPro" id="IPR011009">
    <property type="entry name" value="Kinase-like_dom_sf"/>
</dbReference>
<evidence type="ECO:0000313" key="4">
    <source>
        <dbReference type="EMBL" id="WOG98162.1"/>
    </source>
</evidence>
<keyword evidence="2" id="KW-0067">ATP-binding</keyword>